<dbReference type="PANTHER" id="PTHR38048">
    <property type="entry name" value="EXPRESSED PROTEIN"/>
    <property type="match status" value="1"/>
</dbReference>
<sequence length="237" mass="27358">MVEYPYPLIPTPPGDWKNNIYDLNAIRMAGIHNIFIRAFNSVFFMHPTWSQKMSLVHEVDSLREHHTTEEATAFPAFEAKLGKGTMDGNITQHAEFMPKFNEWSGLCKSIVAKETTYNAAEFLNPLRASMDTLHPHFVDEIATLESSVLKKHFSEAELRELEKRIAAKVYDQSSIWNAPLIVVNTDLDFNSWFPPVPAPAMFVLRHVVMNFMGDMWKYGQCDKYMRLKDEFKSMYGL</sequence>
<dbReference type="PANTHER" id="PTHR38048:SF2">
    <property type="entry name" value="HEMERYTHRIN-LIKE DOMAIN-CONTAINING PROTEIN"/>
    <property type="match status" value="1"/>
</dbReference>
<dbReference type="Proteomes" id="UP000614334">
    <property type="component" value="Unassembled WGS sequence"/>
</dbReference>
<dbReference type="AlphaFoldDB" id="A0A8H7IFE4"/>
<proteinExistence type="predicted"/>
<comment type="caution">
    <text evidence="1">The sequence shown here is derived from an EMBL/GenBank/DDBJ whole genome shotgun (WGS) entry which is preliminary data.</text>
</comment>
<protein>
    <submittedName>
        <fullName evidence="1">Hemerythrin HHE cation binding domain</fullName>
    </submittedName>
</protein>
<organism evidence="1 2">
    <name type="scientific">Rhizoctonia solani</name>
    <dbReference type="NCBI Taxonomy" id="456999"/>
    <lineage>
        <taxon>Eukaryota</taxon>
        <taxon>Fungi</taxon>
        <taxon>Dikarya</taxon>
        <taxon>Basidiomycota</taxon>
        <taxon>Agaricomycotina</taxon>
        <taxon>Agaricomycetes</taxon>
        <taxon>Cantharellales</taxon>
        <taxon>Ceratobasidiaceae</taxon>
        <taxon>Rhizoctonia</taxon>
    </lineage>
</organism>
<dbReference type="InterPro" id="IPR053206">
    <property type="entry name" value="Dimeric_xanthone_biosynth"/>
</dbReference>
<dbReference type="EMBL" id="JACYCF010000006">
    <property type="protein sequence ID" value="KAF8756388.1"/>
    <property type="molecule type" value="Genomic_DNA"/>
</dbReference>
<evidence type="ECO:0000313" key="1">
    <source>
        <dbReference type="EMBL" id="KAF8756388.1"/>
    </source>
</evidence>
<gene>
    <name evidence="1" type="ORF">RHS01_04514</name>
</gene>
<reference evidence="1" key="1">
    <citation type="submission" date="2020-09" db="EMBL/GenBank/DDBJ databases">
        <title>Comparative genome analyses of four rice-infecting Rhizoctonia solani isolates reveal extensive enrichment of homogalacturonan modification genes.</title>
        <authorList>
            <person name="Lee D.-Y."/>
            <person name="Jeon J."/>
            <person name="Kim K.-T."/>
            <person name="Cheong K."/>
            <person name="Song H."/>
            <person name="Choi G."/>
            <person name="Ko J."/>
            <person name="Opiyo S.O."/>
            <person name="Zuo S."/>
            <person name="Madhav S."/>
            <person name="Lee Y.-H."/>
            <person name="Wang G.-L."/>
        </authorList>
    </citation>
    <scope>NUCLEOTIDE SEQUENCE</scope>
    <source>
        <strain evidence="1">AG1-IA B2</strain>
    </source>
</reference>
<evidence type="ECO:0000313" key="2">
    <source>
        <dbReference type="Proteomes" id="UP000614334"/>
    </source>
</evidence>
<dbReference type="Gene3D" id="1.20.120.520">
    <property type="entry name" value="nmb1532 protein domain like"/>
    <property type="match status" value="1"/>
</dbReference>
<accession>A0A8H7IFE4</accession>
<name>A0A8H7IFE4_9AGAM</name>